<dbReference type="EMBL" id="CACRXK020001881">
    <property type="protein sequence ID" value="CAB3991586.1"/>
    <property type="molecule type" value="Genomic_DNA"/>
</dbReference>
<comment type="caution">
    <text evidence="5">The sequence shown here is derived from an EMBL/GenBank/DDBJ whole genome shotgun (WGS) entry which is preliminary data.</text>
</comment>
<dbReference type="GO" id="GO:0006027">
    <property type="term" value="P:glycosaminoglycan catabolic process"/>
    <property type="evidence" value="ECO:0007669"/>
    <property type="project" value="InterPro"/>
</dbReference>
<dbReference type="Pfam" id="PF02278">
    <property type="entry name" value="Lyase_8"/>
    <property type="match status" value="1"/>
</dbReference>
<dbReference type="Gene3D" id="2.60.220.10">
    <property type="entry name" value="Polysaccharide lyase family 8-like, C-terminal"/>
    <property type="match status" value="1"/>
</dbReference>
<comment type="similarity">
    <text evidence="1">Belongs to the polysaccharide lyase 8 family.</text>
</comment>
<dbReference type="Pfam" id="PF09093">
    <property type="entry name" value="Lyase_catalyt"/>
    <property type="match status" value="1"/>
</dbReference>
<organism evidence="5 6">
    <name type="scientific">Paramuricea clavata</name>
    <name type="common">Red gorgonian</name>
    <name type="synonym">Violescent sea-whip</name>
    <dbReference type="NCBI Taxonomy" id="317549"/>
    <lineage>
        <taxon>Eukaryota</taxon>
        <taxon>Metazoa</taxon>
        <taxon>Cnidaria</taxon>
        <taxon>Anthozoa</taxon>
        <taxon>Octocorallia</taxon>
        <taxon>Malacalcyonacea</taxon>
        <taxon>Plexauridae</taxon>
        <taxon>Paramuricea</taxon>
    </lineage>
</organism>
<dbReference type="AlphaFoldDB" id="A0A7D9HWE8"/>
<feature type="domain" description="Polysaccharide lyase family 8 central" evidence="3">
    <location>
        <begin position="657"/>
        <end position="932"/>
    </location>
</feature>
<dbReference type="InterPro" id="IPR008929">
    <property type="entry name" value="Chondroitin_lyas"/>
</dbReference>
<dbReference type="InterPro" id="IPR039174">
    <property type="entry name" value="Chondroitin_ABC_lyase"/>
</dbReference>
<dbReference type="OrthoDB" id="5959743at2759"/>
<gene>
    <name evidence="5" type="ORF">PACLA_8A035750</name>
</gene>
<evidence type="ECO:0000256" key="2">
    <source>
        <dbReference type="ARBA" id="ARBA00023239"/>
    </source>
</evidence>
<dbReference type="InterPro" id="IPR015177">
    <property type="entry name" value="Lyase_catalyt"/>
</dbReference>
<dbReference type="SUPFAM" id="SSF74650">
    <property type="entry name" value="Galactose mutarotase-like"/>
    <property type="match status" value="1"/>
</dbReference>
<dbReference type="PANTHER" id="PTHR37322:SF3">
    <property type="entry name" value="CHONDROITIN SULFATE ABC EXOLYASE"/>
    <property type="match status" value="1"/>
</dbReference>
<feature type="domain" description="Lyase catalytic" evidence="4">
    <location>
        <begin position="318"/>
        <end position="549"/>
    </location>
</feature>
<protein>
    <submittedName>
        <fullName evidence="5">Chondroitin sulfate ABC exolyase</fullName>
    </submittedName>
</protein>
<keyword evidence="2" id="KW-0456">Lyase</keyword>
<dbReference type="GO" id="GO:0005975">
    <property type="term" value="P:carbohydrate metabolic process"/>
    <property type="evidence" value="ECO:0007669"/>
    <property type="project" value="InterPro"/>
</dbReference>
<name>A0A7D9HWE8_PARCT</name>
<evidence type="ECO:0000256" key="1">
    <source>
        <dbReference type="ARBA" id="ARBA00006699"/>
    </source>
</evidence>
<proteinExistence type="inferred from homology"/>
<dbReference type="InterPro" id="IPR003159">
    <property type="entry name" value="Lyase_8_central_dom"/>
</dbReference>
<dbReference type="GO" id="GO:0005576">
    <property type="term" value="C:extracellular region"/>
    <property type="evidence" value="ECO:0007669"/>
    <property type="project" value="InterPro"/>
</dbReference>
<dbReference type="InterPro" id="IPR011071">
    <property type="entry name" value="Lyase_8-like_C"/>
</dbReference>
<dbReference type="GO" id="GO:0016837">
    <property type="term" value="F:carbon-oxygen lyase activity, acting on polysaccharides"/>
    <property type="evidence" value="ECO:0007669"/>
    <property type="project" value="UniProtKB-ARBA"/>
</dbReference>
<dbReference type="PANTHER" id="PTHR37322">
    <property type="match status" value="1"/>
</dbReference>
<dbReference type="Gene3D" id="2.60.120.430">
    <property type="entry name" value="Galactose-binding lectin"/>
    <property type="match status" value="1"/>
</dbReference>
<sequence>MSLNFVGWRAAWVKYMRFIGCPLLSSASSPRRSDAFQSGNKIDQLILKAPSSATSANPLYIDLLRFVQKISKDSRDSIVPTFTYEQSGETYCFSCIDLSKITEEIALSESPRKAYWQHKYRWSLRTPSPEPVTEVDSRKLNDINQIERRLENWYSNESKTFTRIPYAVSPSDPFPIQRWDKLLKNFDRAQKTLIDEFEYPPTSGLFARNSEYGGGSNPAKKFSELFNKVLHPLTLEYHIKSRVDEVNHTACLFAQKYTCDPGGQIAKGDIFAITGKDSVMRNSFKTRYRSSFASDPAQHPTCTGVSQACFDHVVEAIDDLNESRKTKIFALFDYIKDQGWDTGSSLGSMDHELLGMSGFAHSVFLLRNELKAAGKLDNMIDVMKWYVEFGEVYQSPFEFQGTTADKIRTVLLFRLMTVLIMPEDNVPQKTEKIRDMDALKRWIENALKVSEGLSDFIKPDSTSYHHRLFYGTAYCPSALHNAALISYLLDGTTYELDSEIKENLVNALKVFRIAAVHYSTPSQIGGRNPKYDQAIIAEHVPAYAYLAMKSPFQSFKIGTDIPNLNIDLEEVRMFLRLYQPATGSNICTLGKLNEFLCKGEIGRKYYLNTLGALEILERVNELASTTSNVTSGERPWEYQTEESPSGHWTKQFASLSIHRRGDWAVSVKGFDKFVVDFESSMNPVGNLYGMYSSHGAMLIANSESALSSKDVDNGWDWRKIPGTTVINVSFPDMRIDSSHHYNPSTDAMAGGVALKGSQDWDERNGVFGMNFEQPRYKVASLFSPFSSQVTFRFKKSVFFYDDLIVSLGSSIEYSGGNKEIHTALFQDKMAQDASRKPAAPDVFRCNGWGTSEKTHWENKVLVTLVDVNGNRYYIPNPDTQGLVFSRNKRQDSVKGNVKTATPTNGMYCTAWFNHGRSPSTTAGKDEYEYAVQVDAEPVGESSKPLLVSGNSYSVILKTNTAHVVKFPSTTNKRGTVYGYVVFPINPANPVALGDEGPLLSVLNQTVIMTEEKAHPARLHISASNPQLNLKERQGSPSWCKGGNTSPRTKKDVEETLLFCSTSTSQAIHVNFRENAKWSRLVHLYVGGKDKTGNKEHYLVPTGSPRENAFKFINMRNGADTEVEFSAN</sequence>
<evidence type="ECO:0000259" key="3">
    <source>
        <dbReference type="Pfam" id="PF02278"/>
    </source>
</evidence>
<dbReference type="Gene3D" id="2.70.98.10">
    <property type="match status" value="1"/>
</dbReference>
<accession>A0A7D9HWE8</accession>
<evidence type="ECO:0000313" key="6">
    <source>
        <dbReference type="Proteomes" id="UP001152795"/>
    </source>
</evidence>
<dbReference type="GO" id="GO:0030246">
    <property type="term" value="F:carbohydrate binding"/>
    <property type="evidence" value="ECO:0007669"/>
    <property type="project" value="InterPro"/>
</dbReference>
<dbReference type="Gene3D" id="1.50.10.100">
    <property type="entry name" value="Chondroitin AC/alginate lyase"/>
    <property type="match status" value="1"/>
</dbReference>
<evidence type="ECO:0000259" key="4">
    <source>
        <dbReference type="Pfam" id="PF09093"/>
    </source>
</evidence>
<dbReference type="InterPro" id="IPR011013">
    <property type="entry name" value="Gal_mutarotase_sf_dom"/>
</dbReference>
<evidence type="ECO:0000313" key="5">
    <source>
        <dbReference type="EMBL" id="CAB3991586.1"/>
    </source>
</evidence>
<dbReference type="Proteomes" id="UP001152795">
    <property type="component" value="Unassembled WGS sequence"/>
</dbReference>
<keyword evidence="6" id="KW-1185">Reference proteome</keyword>
<dbReference type="InterPro" id="IPR014718">
    <property type="entry name" value="GH-type_carb-bd"/>
</dbReference>
<reference evidence="5" key="1">
    <citation type="submission" date="2020-04" db="EMBL/GenBank/DDBJ databases">
        <authorList>
            <person name="Alioto T."/>
            <person name="Alioto T."/>
            <person name="Gomez Garrido J."/>
        </authorList>
    </citation>
    <scope>NUCLEOTIDE SEQUENCE</scope>
    <source>
        <strain evidence="5">A484AB</strain>
    </source>
</reference>
<dbReference type="SUPFAM" id="SSF48230">
    <property type="entry name" value="Chondroitin AC/alginate lyase"/>
    <property type="match status" value="1"/>
</dbReference>